<reference evidence="2 3" key="1">
    <citation type="submission" date="2023-08" db="EMBL/GenBank/DDBJ databases">
        <authorList>
            <person name="Palmer J.M."/>
        </authorList>
    </citation>
    <scope>NUCLEOTIDE SEQUENCE [LARGE SCALE GENOMIC DNA]</scope>
    <source>
        <strain evidence="2 3">TWF481</strain>
    </source>
</reference>
<feature type="signal peptide" evidence="1">
    <location>
        <begin position="1"/>
        <end position="18"/>
    </location>
</feature>
<proteinExistence type="predicted"/>
<protein>
    <submittedName>
        <fullName evidence="2">Uncharacterized protein</fullName>
    </submittedName>
</protein>
<feature type="chain" id="PRO_5043586640" evidence="1">
    <location>
        <begin position="19"/>
        <end position="259"/>
    </location>
</feature>
<sequence>MKFTAVFVSLSALSVAVATGNNPSGCNQNNCYRAVKASAFPTRPGTADCSSYFKATIEQKTSTQVVEGVTSTITYYVTTIPTAIPAYASACDGPVKYSSACSCIGVTPVTTIITPTCGPGTLSCYGGPCQDILSDPNNCGACGNKCDSGVCVNGQCSVSSCDGSSCGSLNGCGSDCFCFKEANGKGFCGPNVPCAPLKDCTYNTDCAIGEVCAISTCCSRPVCLGSCALARRSLAGNFAPRVRAVNEGWTGGTPPPSLF</sequence>
<name>A0AAV9VYG1_9PEZI</name>
<keyword evidence="1" id="KW-0732">Signal</keyword>
<dbReference type="Proteomes" id="UP001370758">
    <property type="component" value="Unassembled WGS sequence"/>
</dbReference>
<evidence type="ECO:0000256" key="1">
    <source>
        <dbReference type="SAM" id="SignalP"/>
    </source>
</evidence>
<evidence type="ECO:0000313" key="3">
    <source>
        <dbReference type="Proteomes" id="UP001370758"/>
    </source>
</evidence>
<keyword evidence="3" id="KW-1185">Reference proteome</keyword>
<gene>
    <name evidence="2" type="ORF">TWF481_010997</name>
</gene>
<dbReference type="EMBL" id="JAVHJL010000008">
    <property type="protein sequence ID" value="KAK6498406.1"/>
    <property type="molecule type" value="Genomic_DNA"/>
</dbReference>
<dbReference type="AlphaFoldDB" id="A0AAV9VYG1"/>
<organism evidence="2 3">
    <name type="scientific">Arthrobotrys musiformis</name>
    <dbReference type="NCBI Taxonomy" id="47236"/>
    <lineage>
        <taxon>Eukaryota</taxon>
        <taxon>Fungi</taxon>
        <taxon>Dikarya</taxon>
        <taxon>Ascomycota</taxon>
        <taxon>Pezizomycotina</taxon>
        <taxon>Orbiliomycetes</taxon>
        <taxon>Orbiliales</taxon>
        <taxon>Orbiliaceae</taxon>
        <taxon>Arthrobotrys</taxon>
    </lineage>
</organism>
<evidence type="ECO:0000313" key="2">
    <source>
        <dbReference type="EMBL" id="KAK6498406.1"/>
    </source>
</evidence>
<comment type="caution">
    <text evidence="2">The sequence shown here is derived from an EMBL/GenBank/DDBJ whole genome shotgun (WGS) entry which is preliminary data.</text>
</comment>
<accession>A0AAV9VYG1</accession>